<feature type="domain" description="Mid2" evidence="3">
    <location>
        <begin position="185"/>
        <end position="232"/>
    </location>
</feature>
<dbReference type="Proteomes" id="UP000650833">
    <property type="component" value="Unassembled WGS sequence"/>
</dbReference>
<evidence type="ECO:0000256" key="1">
    <source>
        <dbReference type="SAM" id="MobiDB-lite"/>
    </source>
</evidence>
<dbReference type="AlphaFoldDB" id="A0A8H7QTQ9"/>
<dbReference type="EMBL" id="JAEPRC010000394">
    <property type="protein sequence ID" value="KAG2198237.1"/>
    <property type="molecule type" value="Genomic_DNA"/>
</dbReference>
<feature type="compositionally biased region" description="Polar residues" evidence="1">
    <location>
        <begin position="21"/>
        <end position="30"/>
    </location>
</feature>
<feature type="region of interest" description="Disordered" evidence="1">
    <location>
        <begin position="1"/>
        <end position="32"/>
    </location>
</feature>
<reference evidence="4" key="1">
    <citation type="submission" date="2020-12" db="EMBL/GenBank/DDBJ databases">
        <title>Metabolic potential, ecology and presence of endohyphal bacteria is reflected in genomic diversity of Mucoromycotina.</title>
        <authorList>
            <person name="Muszewska A."/>
            <person name="Okrasinska A."/>
            <person name="Steczkiewicz K."/>
            <person name="Drgas O."/>
            <person name="Orlowska M."/>
            <person name="Perlinska-Lenart U."/>
            <person name="Aleksandrzak-Piekarczyk T."/>
            <person name="Szatraj K."/>
            <person name="Zielenkiewicz U."/>
            <person name="Pilsyk S."/>
            <person name="Malc E."/>
            <person name="Mieczkowski P."/>
            <person name="Kruszewska J.S."/>
            <person name="Biernat P."/>
            <person name="Pawlowska J."/>
        </authorList>
    </citation>
    <scope>NUCLEOTIDE SEQUENCE</scope>
    <source>
        <strain evidence="4">CBS 226.32</strain>
    </source>
</reference>
<name>A0A8H7QTQ9_9FUNG</name>
<protein>
    <recommendedName>
        <fullName evidence="3">Mid2 domain-containing protein</fullName>
    </recommendedName>
</protein>
<dbReference type="Pfam" id="PF04478">
    <property type="entry name" value="Mid2"/>
    <property type="match status" value="1"/>
</dbReference>
<sequence length="291" mass="31148">MLGFTTDTNYGNEATDDNNEDSNTSKTTANPYGFATTTEVAETLSTTPLEIESSTTEVAYTTTTTPVEIAYTTATTLDAIYTATTTPTTSDAIYATSTTADAISSITSILLAETTTLLEPTSTLITDSLSFTLSSLTATSANIPNSPTTLLMPTSTSNRPSTTENITSFSSSFVPIATASSILDQGKQGDTISHNDGLSQKSKAIIGGCVGGIGGAIVLGIIIFWWITRWKRQRREIDMESYRPESDYVSGLSVNSQLPHLHEPYYDHKSSSNSNTSTPNMSAVQMIQNRY</sequence>
<evidence type="ECO:0000256" key="2">
    <source>
        <dbReference type="SAM" id="Phobius"/>
    </source>
</evidence>
<feature type="compositionally biased region" description="Polar residues" evidence="1">
    <location>
        <begin position="1"/>
        <end position="12"/>
    </location>
</feature>
<dbReference type="OrthoDB" id="2290861at2759"/>
<keyword evidence="5" id="KW-1185">Reference proteome</keyword>
<dbReference type="InterPro" id="IPR007567">
    <property type="entry name" value="Mid2_dom"/>
</dbReference>
<organism evidence="4 5">
    <name type="scientific">Mucor plumbeus</name>
    <dbReference type="NCBI Taxonomy" id="97098"/>
    <lineage>
        <taxon>Eukaryota</taxon>
        <taxon>Fungi</taxon>
        <taxon>Fungi incertae sedis</taxon>
        <taxon>Mucoromycota</taxon>
        <taxon>Mucoromycotina</taxon>
        <taxon>Mucoromycetes</taxon>
        <taxon>Mucorales</taxon>
        <taxon>Mucorineae</taxon>
        <taxon>Mucoraceae</taxon>
        <taxon>Mucor</taxon>
    </lineage>
</organism>
<evidence type="ECO:0000313" key="4">
    <source>
        <dbReference type="EMBL" id="KAG2198237.1"/>
    </source>
</evidence>
<proteinExistence type="predicted"/>
<evidence type="ECO:0000313" key="5">
    <source>
        <dbReference type="Proteomes" id="UP000650833"/>
    </source>
</evidence>
<evidence type="ECO:0000259" key="3">
    <source>
        <dbReference type="Pfam" id="PF04478"/>
    </source>
</evidence>
<accession>A0A8H7QTQ9</accession>
<keyword evidence="2" id="KW-1133">Transmembrane helix</keyword>
<gene>
    <name evidence="4" type="ORF">INT46_009016</name>
</gene>
<comment type="caution">
    <text evidence="4">The sequence shown here is derived from an EMBL/GenBank/DDBJ whole genome shotgun (WGS) entry which is preliminary data.</text>
</comment>
<keyword evidence="2" id="KW-0812">Transmembrane</keyword>
<feature type="transmembrane region" description="Helical" evidence="2">
    <location>
        <begin position="204"/>
        <end position="227"/>
    </location>
</feature>
<keyword evidence="2" id="KW-0472">Membrane</keyword>